<keyword evidence="7 15" id="KW-0863">Zinc-finger</keyword>
<evidence type="ECO:0000256" key="2">
    <source>
        <dbReference type="ARBA" id="ARBA00007781"/>
    </source>
</evidence>
<dbReference type="GO" id="GO:0008270">
    <property type="term" value="F:zinc ion binding"/>
    <property type="evidence" value="ECO:0007669"/>
    <property type="project" value="UniProtKB-KW"/>
</dbReference>
<dbReference type="SUPFAM" id="SSF54928">
    <property type="entry name" value="RNA-binding domain, RBD"/>
    <property type="match status" value="1"/>
</dbReference>
<dbReference type="GO" id="GO:0006397">
    <property type="term" value="P:mRNA processing"/>
    <property type="evidence" value="ECO:0007669"/>
    <property type="project" value="UniProtKB-KW"/>
</dbReference>
<dbReference type="GO" id="GO:0071007">
    <property type="term" value="C:U2-type catalytic step 2 spliceosome"/>
    <property type="evidence" value="ECO:0007669"/>
    <property type="project" value="TreeGrafter"/>
</dbReference>
<evidence type="ECO:0000256" key="13">
    <source>
        <dbReference type="ARBA" id="ARBA00069020"/>
    </source>
</evidence>
<keyword evidence="20" id="KW-1185">Reference proteome</keyword>
<feature type="domain" description="RRM" evidence="17">
    <location>
        <begin position="231"/>
        <end position="319"/>
    </location>
</feature>
<dbReference type="GO" id="GO:0008380">
    <property type="term" value="P:RNA splicing"/>
    <property type="evidence" value="ECO:0007669"/>
    <property type="project" value="UniProtKB-KW"/>
</dbReference>
<evidence type="ECO:0000256" key="10">
    <source>
        <dbReference type="ARBA" id="ARBA00023187"/>
    </source>
</evidence>
<keyword evidence="5 15" id="KW-0479">Metal-binding</keyword>
<dbReference type="GO" id="GO:0017070">
    <property type="term" value="F:U6 snRNA binding"/>
    <property type="evidence" value="ECO:0007669"/>
    <property type="project" value="TreeGrafter"/>
</dbReference>
<dbReference type="InterPro" id="IPR032297">
    <property type="entry name" value="Torus"/>
</dbReference>
<dbReference type="EMBL" id="MCGT01000043">
    <property type="protein sequence ID" value="ORX45318.1"/>
    <property type="molecule type" value="Genomic_DNA"/>
</dbReference>
<evidence type="ECO:0000256" key="12">
    <source>
        <dbReference type="ARBA" id="ARBA00025609"/>
    </source>
</evidence>
<dbReference type="InterPro" id="IPR039171">
    <property type="entry name" value="Cwc2/Slt11"/>
</dbReference>
<dbReference type="PROSITE" id="PS50102">
    <property type="entry name" value="RRM"/>
    <property type="match status" value="1"/>
</dbReference>
<keyword evidence="10" id="KW-0508">mRNA splicing</keyword>
<dbReference type="SUPFAM" id="SSF90229">
    <property type="entry name" value="CCCH zinc finger"/>
    <property type="match status" value="1"/>
</dbReference>
<feature type="zinc finger region" description="C3H1-type" evidence="15">
    <location>
        <begin position="158"/>
        <end position="185"/>
    </location>
</feature>
<dbReference type="InterPro" id="IPR000571">
    <property type="entry name" value="Znf_CCCH"/>
</dbReference>
<dbReference type="GO" id="GO:0071006">
    <property type="term" value="C:U2-type catalytic step 1 spliceosome"/>
    <property type="evidence" value="ECO:0007669"/>
    <property type="project" value="TreeGrafter"/>
</dbReference>
<evidence type="ECO:0000256" key="16">
    <source>
        <dbReference type="SAM" id="MobiDB-lite"/>
    </source>
</evidence>
<protein>
    <recommendedName>
        <fullName evidence="3">Pre-mRNA-splicing factor SLT11</fullName>
    </recommendedName>
    <alternativeName>
        <fullName evidence="13">Pre-mRNA-splicing factor slt11</fullName>
    </alternativeName>
</protein>
<dbReference type="PANTHER" id="PTHR14089">
    <property type="entry name" value="PRE-MRNA-SPLICING FACTOR RBM22"/>
    <property type="match status" value="1"/>
</dbReference>
<feature type="region of interest" description="Disordered" evidence="16">
    <location>
        <begin position="316"/>
        <end position="367"/>
    </location>
</feature>
<evidence type="ECO:0000313" key="19">
    <source>
        <dbReference type="EMBL" id="ORX45318.1"/>
    </source>
</evidence>
<evidence type="ECO:0000313" key="20">
    <source>
        <dbReference type="Proteomes" id="UP000242146"/>
    </source>
</evidence>
<evidence type="ECO:0000259" key="18">
    <source>
        <dbReference type="PROSITE" id="PS50103"/>
    </source>
</evidence>
<dbReference type="PANTHER" id="PTHR14089:SF6">
    <property type="entry name" value="PRE-MRNA-SPLICING FACTOR RBM22"/>
    <property type="match status" value="1"/>
</dbReference>
<dbReference type="InterPro" id="IPR012677">
    <property type="entry name" value="Nucleotide-bd_a/b_plait_sf"/>
</dbReference>
<proteinExistence type="inferred from homology"/>
<keyword evidence="4" id="KW-0507">mRNA processing</keyword>
<dbReference type="FunFam" id="4.10.1000.10:FF:000006">
    <property type="entry name" value="Putative pre-mrna-splicing factor rbm22"/>
    <property type="match status" value="1"/>
</dbReference>
<evidence type="ECO:0000256" key="5">
    <source>
        <dbReference type="ARBA" id="ARBA00022723"/>
    </source>
</evidence>
<dbReference type="Proteomes" id="UP000242146">
    <property type="component" value="Unassembled WGS sequence"/>
</dbReference>
<dbReference type="SMART" id="SM00356">
    <property type="entry name" value="ZnF_C3H1"/>
    <property type="match status" value="1"/>
</dbReference>
<comment type="similarity">
    <text evidence="2">Belongs to the SLT11 family.</text>
</comment>
<keyword evidence="9 14" id="KW-0694">RNA-binding</keyword>
<accession>A0A1X2G566</accession>
<evidence type="ECO:0000256" key="6">
    <source>
        <dbReference type="ARBA" id="ARBA00022728"/>
    </source>
</evidence>
<reference evidence="19 20" key="1">
    <citation type="submission" date="2016-07" db="EMBL/GenBank/DDBJ databases">
        <title>Pervasive Adenine N6-methylation of Active Genes in Fungi.</title>
        <authorList>
            <consortium name="DOE Joint Genome Institute"/>
            <person name="Mondo S.J."/>
            <person name="Dannebaum R.O."/>
            <person name="Kuo R.C."/>
            <person name="Labutti K."/>
            <person name="Haridas S."/>
            <person name="Kuo A."/>
            <person name="Salamov A."/>
            <person name="Ahrendt S.R."/>
            <person name="Lipzen A."/>
            <person name="Sullivan W."/>
            <person name="Andreopoulos W.B."/>
            <person name="Clum A."/>
            <person name="Lindquist E."/>
            <person name="Daum C."/>
            <person name="Ramamoorthy G.K."/>
            <person name="Gryganskyi A."/>
            <person name="Culley D."/>
            <person name="Magnuson J.K."/>
            <person name="James T.Y."/>
            <person name="O'Malley M.A."/>
            <person name="Stajich J.E."/>
            <person name="Spatafora J.W."/>
            <person name="Visel A."/>
            <person name="Grigoriev I.V."/>
        </authorList>
    </citation>
    <scope>NUCLEOTIDE SEQUENCE [LARGE SCALE GENOMIC DNA]</scope>
    <source>
        <strain evidence="19 20">NRRL 3301</strain>
    </source>
</reference>
<gene>
    <name evidence="19" type="ORF">DM01DRAFT_1328655</name>
</gene>
<comment type="function">
    <text evidence="12">Involved in pre-mRNA splicing. Facilitates the cooperative formation of U2/U6 helix II in association with stem II in the spliceosome. Binds to RNA.</text>
</comment>
<organism evidence="19 20">
    <name type="scientific">Hesseltinella vesiculosa</name>
    <dbReference type="NCBI Taxonomy" id="101127"/>
    <lineage>
        <taxon>Eukaryota</taxon>
        <taxon>Fungi</taxon>
        <taxon>Fungi incertae sedis</taxon>
        <taxon>Mucoromycota</taxon>
        <taxon>Mucoromycotina</taxon>
        <taxon>Mucoromycetes</taxon>
        <taxon>Mucorales</taxon>
        <taxon>Cunninghamellaceae</taxon>
        <taxon>Hesseltinella</taxon>
    </lineage>
</organism>
<dbReference type="InterPro" id="IPR000504">
    <property type="entry name" value="RRM_dom"/>
</dbReference>
<evidence type="ECO:0000256" key="15">
    <source>
        <dbReference type="PROSITE-ProRule" id="PRU00723"/>
    </source>
</evidence>
<comment type="subcellular location">
    <subcellularLocation>
        <location evidence="1">Nucleus</location>
    </subcellularLocation>
</comment>
<dbReference type="AlphaFoldDB" id="A0A1X2G566"/>
<dbReference type="GO" id="GO:0036002">
    <property type="term" value="F:pre-mRNA binding"/>
    <property type="evidence" value="ECO:0007669"/>
    <property type="project" value="TreeGrafter"/>
</dbReference>
<dbReference type="PROSITE" id="PS50103">
    <property type="entry name" value="ZF_C3H1"/>
    <property type="match status" value="1"/>
</dbReference>
<dbReference type="InterPro" id="IPR036855">
    <property type="entry name" value="Znf_CCCH_sf"/>
</dbReference>
<dbReference type="STRING" id="101127.A0A1X2G566"/>
<evidence type="ECO:0000256" key="3">
    <source>
        <dbReference type="ARBA" id="ARBA00019060"/>
    </source>
</evidence>
<keyword evidence="11" id="KW-0539">Nucleus</keyword>
<dbReference type="Pfam" id="PF16131">
    <property type="entry name" value="Torus"/>
    <property type="match status" value="1"/>
</dbReference>
<evidence type="ECO:0000256" key="1">
    <source>
        <dbReference type="ARBA" id="ARBA00004123"/>
    </source>
</evidence>
<evidence type="ECO:0000256" key="4">
    <source>
        <dbReference type="ARBA" id="ARBA00022664"/>
    </source>
</evidence>
<feature type="compositionally biased region" description="Polar residues" evidence="16">
    <location>
        <begin position="358"/>
        <end position="367"/>
    </location>
</feature>
<dbReference type="Gene3D" id="4.10.1000.10">
    <property type="entry name" value="Zinc finger, CCCH-type"/>
    <property type="match status" value="1"/>
</dbReference>
<keyword evidence="8 15" id="KW-0862">Zinc</keyword>
<evidence type="ECO:0000259" key="17">
    <source>
        <dbReference type="PROSITE" id="PS50102"/>
    </source>
</evidence>
<dbReference type="OrthoDB" id="10259600at2759"/>
<dbReference type="Pfam" id="PF21369">
    <property type="entry name" value="STL11_N"/>
    <property type="match status" value="1"/>
</dbReference>
<evidence type="ECO:0000256" key="7">
    <source>
        <dbReference type="ARBA" id="ARBA00022771"/>
    </source>
</evidence>
<dbReference type="Gene3D" id="3.30.70.330">
    <property type="match status" value="1"/>
</dbReference>
<evidence type="ECO:0000256" key="14">
    <source>
        <dbReference type="PROSITE-ProRule" id="PRU00176"/>
    </source>
</evidence>
<sequence>MSLTKADINKQGWEDAEFPIVCETCLGDNPYVRMSKVPYGKECKTCQRPFTVFRWQPGSAMRFKKTEICQNCAKIKNVCQTCILDLQYGLPVQVRDQALGIKPDAPTTDINRQFHAQNMAHQVESGLIDPNTGNSAYDHVGNQDILQQLSRREPNYQRNRAHICSFFVRGECKRGASCPYRHEIPSTDKDLAKQNIRDRYRGINDPVAKKMLNKVKDFRPGLTPPEDKSVTTLFVTGLIDAITKEDLKTIHKLLDSLLPFHSGFFYAFGEVTSIILIQKSKCAFINYGSRASAELAAEKISEIGLTVKEKQLKVVWGKPKPKGPRPEQPQAPTDATKMTIPAPPSLKTKADRVEYASQDPTAKGSAS</sequence>
<keyword evidence="6" id="KW-0747">Spliceosome</keyword>
<evidence type="ECO:0000256" key="8">
    <source>
        <dbReference type="ARBA" id="ARBA00022833"/>
    </source>
</evidence>
<dbReference type="InterPro" id="IPR048995">
    <property type="entry name" value="STL11/RBM22-like_N"/>
</dbReference>
<feature type="domain" description="C3H1-type" evidence="18">
    <location>
        <begin position="158"/>
        <end position="185"/>
    </location>
</feature>
<comment type="caution">
    <text evidence="19">The sequence shown here is derived from an EMBL/GenBank/DDBJ whole genome shotgun (WGS) entry which is preliminary data.</text>
</comment>
<name>A0A1X2G566_9FUNG</name>
<evidence type="ECO:0000256" key="9">
    <source>
        <dbReference type="ARBA" id="ARBA00022884"/>
    </source>
</evidence>
<dbReference type="GO" id="GO:0000974">
    <property type="term" value="C:Prp19 complex"/>
    <property type="evidence" value="ECO:0007669"/>
    <property type="project" value="TreeGrafter"/>
</dbReference>
<dbReference type="InterPro" id="IPR035979">
    <property type="entry name" value="RBD_domain_sf"/>
</dbReference>
<evidence type="ECO:0000256" key="11">
    <source>
        <dbReference type="ARBA" id="ARBA00023242"/>
    </source>
</evidence>